<dbReference type="EMBL" id="JADNYM010000013">
    <property type="protein sequence ID" value="MBG0739960.1"/>
    <property type="molecule type" value="Genomic_DNA"/>
</dbReference>
<dbReference type="Proteomes" id="UP000655366">
    <property type="component" value="Unassembled WGS sequence"/>
</dbReference>
<name>A0A931G5V1_9MICC</name>
<evidence type="ECO:0000313" key="1">
    <source>
        <dbReference type="EMBL" id="MBG0739960.1"/>
    </source>
</evidence>
<gene>
    <name evidence="1" type="ORF">IV500_11240</name>
</gene>
<accession>A0A931G5V1</accession>
<dbReference type="PANTHER" id="PTHR38479">
    <property type="entry name" value="LMO0824 PROTEIN"/>
    <property type="match status" value="1"/>
</dbReference>
<keyword evidence="2" id="KW-1185">Reference proteome</keyword>
<sequence>MMQGPTGRVPPAMLGRLRLSSQRLLGSSFDTPLEAVRWMTAMQGQDLPGALWSVGLRVPGSTVTDVRNALDSGDIVRSWPLRGTLHLCAAEDLGWFLSLTSERLIAGMAGRHRQLEITTTDVETARNAAVALFAANQASPGFVSAVTGTPPASASRNEILAAFRRAGQPTDNQRGIHLLWLLSLTGTLVQGSSFGNGQKFVLLESWIRHPRVLERDEGLAELVLRYFNSHGPATIQDFCWWTKLPLKDARAGLDLVKNQLRSMDVAGSPYWMSREAAELITGRDLQPGRSLPGTGSLLLLPGFDEFLLGYRDRSAALGAEHAPLIVPGNNGMFKPTVVAGGIVAGTWRGVRRPGGRLGSPCVVETSLFHALSTGQQRAYTKATAGYARFLAPAGRTAAAEDPASATLGGG</sequence>
<dbReference type="PANTHER" id="PTHR38479:SF2">
    <property type="entry name" value="WINGED HELIX DNA-BINDING DOMAIN-CONTAINING PROTEIN"/>
    <property type="match status" value="1"/>
</dbReference>
<protein>
    <submittedName>
        <fullName evidence="1">AlkZ family DNA glycosylase</fullName>
    </submittedName>
</protein>
<comment type="caution">
    <text evidence="1">The sequence shown here is derived from an EMBL/GenBank/DDBJ whole genome shotgun (WGS) entry which is preliminary data.</text>
</comment>
<organism evidence="1 2">
    <name type="scientific">Arthrobacter terrae</name>
    <dbReference type="NCBI Taxonomy" id="2935737"/>
    <lineage>
        <taxon>Bacteria</taxon>
        <taxon>Bacillati</taxon>
        <taxon>Actinomycetota</taxon>
        <taxon>Actinomycetes</taxon>
        <taxon>Micrococcales</taxon>
        <taxon>Micrococcaceae</taxon>
        <taxon>Arthrobacter</taxon>
    </lineage>
</organism>
<reference evidence="1 2" key="1">
    <citation type="submission" date="2020-11" db="EMBL/GenBank/DDBJ databases">
        <title>Arthrobacter antarcticus sp. nov., isolated from Antarctic Soil.</title>
        <authorList>
            <person name="Li J."/>
        </authorList>
    </citation>
    <scope>NUCLEOTIDE SEQUENCE [LARGE SCALE GENOMIC DNA]</scope>
    <source>
        <strain evidence="1 2">Z1-20</strain>
    </source>
</reference>
<proteinExistence type="predicted"/>
<dbReference type="RefSeq" id="WP_196396911.1">
    <property type="nucleotide sequence ID" value="NZ_JADNYM010000013.1"/>
</dbReference>
<evidence type="ECO:0000313" key="2">
    <source>
        <dbReference type="Proteomes" id="UP000655366"/>
    </source>
</evidence>
<dbReference type="Pfam" id="PF06224">
    <property type="entry name" value="AlkZ-like"/>
    <property type="match status" value="1"/>
</dbReference>
<dbReference type="InterPro" id="IPR009351">
    <property type="entry name" value="AlkZ-like"/>
</dbReference>
<dbReference type="AlphaFoldDB" id="A0A931G5V1"/>